<dbReference type="Proteomes" id="UP000244184">
    <property type="component" value="Unassembled WGS sequence"/>
</dbReference>
<gene>
    <name evidence="1" type="ORF">C8Z91_03135</name>
</gene>
<protein>
    <submittedName>
        <fullName evidence="1">Uncharacterized protein</fullName>
    </submittedName>
</protein>
<accession>A0A2T6G932</accession>
<sequence length="230" mass="26356">EHFLENLNFFNDEFKEELKNLQQFVDTTYGITPAWASSCLNRYFGLIDGVIEIVKLVPIAKKPCVIDLDPVVALGKISYSFMNIVSLLHDILDNVGFAIGVLYYSRSTDVSSKSFNQLFSKEGKIENELIPNHINELLIDVYEKGKHIVDKDNESKHKFFSGVGEIYVQKELIETTFENFSGNLLDLMNYNMISIDECLKITKHIKDQLLLVTIRLVNLVSRELSENQIK</sequence>
<comment type="caution">
    <text evidence="1">The sequence shown here is derived from an EMBL/GenBank/DDBJ whole genome shotgun (WGS) entry which is preliminary data.</text>
</comment>
<feature type="non-terminal residue" evidence="1">
    <location>
        <position position="1"/>
    </location>
</feature>
<name>A0A2T6G932_9BACL</name>
<evidence type="ECO:0000313" key="2">
    <source>
        <dbReference type="Proteomes" id="UP000244184"/>
    </source>
</evidence>
<evidence type="ECO:0000313" key="1">
    <source>
        <dbReference type="EMBL" id="PUA40651.1"/>
    </source>
</evidence>
<reference evidence="1 2" key="1">
    <citation type="submission" date="2018-03" db="EMBL/GenBank/DDBJ databases">
        <title>Genome sequence of Paenibacillus elgii strain AC13 an antimicrobial compound producing bacteria.</title>
        <authorList>
            <person name="Kurokawa A.S."/>
            <person name="Araujo J.F."/>
            <person name="Costa R.A."/>
            <person name="Ortega D.B."/>
            <person name="Pires A.S."/>
            <person name="Pappas G.J.Jr."/>
            <person name="Franco O.L."/>
            <person name="Barreto C."/>
            <person name="Magalhaes B.S."/>
            <person name="Kruger R.H."/>
        </authorList>
    </citation>
    <scope>NUCLEOTIDE SEQUENCE [LARGE SCALE GENOMIC DNA]</scope>
    <source>
        <strain evidence="1 2">AC13</strain>
    </source>
</reference>
<dbReference type="EMBL" id="PYHP01000008">
    <property type="protein sequence ID" value="PUA40651.1"/>
    <property type="molecule type" value="Genomic_DNA"/>
</dbReference>
<dbReference type="AlphaFoldDB" id="A0A2T6G932"/>
<dbReference type="RefSeq" id="WP_189596761.1">
    <property type="nucleotide sequence ID" value="NZ_PYHP01000008.1"/>
</dbReference>
<proteinExistence type="predicted"/>
<organism evidence="1 2">
    <name type="scientific">Paenibacillus elgii</name>
    <dbReference type="NCBI Taxonomy" id="189691"/>
    <lineage>
        <taxon>Bacteria</taxon>
        <taxon>Bacillati</taxon>
        <taxon>Bacillota</taxon>
        <taxon>Bacilli</taxon>
        <taxon>Bacillales</taxon>
        <taxon>Paenibacillaceae</taxon>
        <taxon>Paenibacillus</taxon>
    </lineage>
</organism>